<dbReference type="Pfam" id="PF04142">
    <property type="entry name" value="Nuc_sug_transp"/>
    <property type="match status" value="1"/>
</dbReference>
<keyword evidence="4 5" id="KW-0472">Membrane</keyword>
<dbReference type="InterPro" id="IPR007271">
    <property type="entry name" value="Nuc_sug_transpt"/>
</dbReference>
<accession>A0A7N2MVP3</accession>
<organism evidence="6 7">
    <name type="scientific">Quercus lobata</name>
    <name type="common">Valley oak</name>
    <dbReference type="NCBI Taxonomy" id="97700"/>
    <lineage>
        <taxon>Eukaryota</taxon>
        <taxon>Viridiplantae</taxon>
        <taxon>Streptophyta</taxon>
        <taxon>Embryophyta</taxon>
        <taxon>Tracheophyta</taxon>
        <taxon>Spermatophyta</taxon>
        <taxon>Magnoliopsida</taxon>
        <taxon>eudicotyledons</taxon>
        <taxon>Gunneridae</taxon>
        <taxon>Pentapetalae</taxon>
        <taxon>rosids</taxon>
        <taxon>fabids</taxon>
        <taxon>Fagales</taxon>
        <taxon>Fagaceae</taxon>
        <taxon>Quercus</taxon>
    </lineage>
</organism>
<evidence type="ECO:0000313" key="7">
    <source>
        <dbReference type="Proteomes" id="UP000594261"/>
    </source>
</evidence>
<evidence type="ECO:0000256" key="2">
    <source>
        <dbReference type="ARBA" id="ARBA00022692"/>
    </source>
</evidence>
<keyword evidence="3 5" id="KW-1133">Transmembrane helix</keyword>
<dbReference type="Proteomes" id="UP000594261">
    <property type="component" value="Chromosome 11"/>
</dbReference>
<feature type="transmembrane region" description="Helical" evidence="5">
    <location>
        <begin position="130"/>
        <end position="149"/>
    </location>
</feature>
<protein>
    <submittedName>
        <fullName evidence="6">Uncharacterized protein</fullName>
    </submittedName>
</protein>
<dbReference type="PANTHER" id="PTHR10231">
    <property type="entry name" value="NUCLEOTIDE-SUGAR TRANSMEMBRANE TRANSPORTER"/>
    <property type="match status" value="1"/>
</dbReference>
<sequence length="152" mass="17050">MKPRSDVFQTPAQGWVMAIVMALLSGLAGVYTEGILLWILIYYSSHDSQPSTKIESFLSNSNNYINKILLGRLENPIAHRLIEMLPLCSGLAVSMVMKYADNIGKVYSTSVAMLFTTFVLYYLFAFDISYAFVFDTTVVIVSVYLHAIGKQR</sequence>
<evidence type="ECO:0000256" key="4">
    <source>
        <dbReference type="ARBA" id="ARBA00023136"/>
    </source>
</evidence>
<reference evidence="6" key="2">
    <citation type="submission" date="2021-01" db="UniProtKB">
        <authorList>
            <consortium name="EnsemblPlants"/>
        </authorList>
    </citation>
    <scope>IDENTIFICATION</scope>
</reference>
<dbReference type="InParanoid" id="A0A7N2MVP3"/>
<evidence type="ECO:0000256" key="5">
    <source>
        <dbReference type="SAM" id="Phobius"/>
    </source>
</evidence>
<keyword evidence="2 5" id="KW-0812">Transmembrane</keyword>
<evidence type="ECO:0000256" key="1">
    <source>
        <dbReference type="ARBA" id="ARBA00004141"/>
    </source>
</evidence>
<dbReference type="AlphaFoldDB" id="A0A7N2MVP3"/>
<evidence type="ECO:0000313" key="6">
    <source>
        <dbReference type="EnsemblPlants" id="QL11p009150:mrna"/>
    </source>
</evidence>
<proteinExistence type="predicted"/>
<feature type="transmembrane region" description="Helical" evidence="5">
    <location>
        <begin position="106"/>
        <end position="124"/>
    </location>
</feature>
<dbReference type="EnsemblPlants" id="QL11p009150:mrna">
    <property type="protein sequence ID" value="QL11p009150:mrna"/>
    <property type="gene ID" value="QL11p009150"/>
</dbReference>
<dbReference type="GO" id="GO:0000139">
    <property type="term" value="C:Golgi membrane"/>
    <property type="evidence" value="ECO:0007669"/>
    <property type="project" value="InterPro"/>
</dbReference>
<feature type="transmembrane region" description="Helical" evidence="5">
    <location>
        <begin position="15"/>
        <end position="43"/>
    </location>
</feature>
<dbReference type="GO" id="GO:0015165">
    <property type="term" value="F:pyrimidine nucleotide-sugar transmembrane transporter activity"/>
    <property type="evidence" value="ECO:0007669"/>
    <property type="project" value="InterPro"/>
</dbReference>
<keyword evidence="7" id="KW-1185">Reference proteome</keyword>
<dbReference type="OMA" id="IMFSASH"/>
<dbReference type="Gramene" id="QL11p009150:mrna">
    <property type="protein sequence ID" value="QL11p009150:mrna"/>
    <property type="gene ID" value="QL11p009150"/>
</dbReference>
<reference evidence="6 7" key="1">
    <citation type="journal article" date="2016" name="G3 (Bethesda)">
        <title>First Draft Assembly and Annotation of the Genome of a California Endemic Oak Quercus lobata Nee (Fagaceae).</title>
        <authorList>
            <person name="Sork V.L."/>
            <person name="Fitz-Gibbon S.T."/>
            <person name="Puiu D."/>
            <person name="Crepeau M."/>
            <person name="Gugger P.F."/>
            <person name="Sherman R."/>
            <person name="Stevens K."/>
            <person name="Langley C.H."/>
            <person name="Pellegrini M."/>
            <person name="Salzberg S.L."/>
        </authorList>
    </citation>
    <scope>NUCLEOTIDE SEQUENCE [LARGE SCALE GENOMIC DNA]</scope>
    <source>
        <strain evidence="6 7">cv. SW786</strain>
    </source>
</reference>
<comment type="subcellular location">
    <subcellularLocation>
        <location evidence="1">Membrane</location>
        <topology evidence="1">Multi-pass membrane protein</topology>
    </subcellularLocation>
</comment>
<dbReference type="EMBL" id="LRBV02000011">
    <property type="status" value="NOT_ANNOTATED_CDS"/>
    <property type="molecule type" value="Genomic_DNA"/>
</dbReference>
<evidence type="ECO:0000256" key="3">
    <source>
        <dbReference type="ARBA" id="ARBA00022989"/>
    </source>
</evidence>
<name>A0A7N2MVP3_QUELO</name>